<dbReference type="AlphaFoldDB" id="A0A3B0AFB7"/>
<dbReference type="InterPro" id="IPR050275">
    <property type="entry name" value="PGM_Phosphatase"/>
</dbReference>
<dbReference type="SUPFAM" id="SSF53254">
    <property type="entry name" value="Phosphoglycerate mutase-like"/>
    <property type="match status" value="1"/>
</dbReference>
<reference evidence="1 2" key="1">
    <citation type="journal article" date="2015" name="Int. J. Syst. Evol. Microbiol.">
        <title>Micromonospora costi sp. nov., isolated from a leaf of Costus speciosus.</title>
        <authorList>
            <person name="Thawai C."/>
        </authorList>
    </citation>
    <scope>NUCLEOTIDE SEQUENCE [LARGE SCALE GENOMIC DNA]</scope>
    <source>
        <strain evidence="1 2">CS1-12</strain>
    </source>
</reference>
<dbReference type="Pfam" id="PF00300">
    <property type="entry name" value="His_Phos_1"/>
    <property type="match status" value="1"/>
</dbReference>
<sequence>MSSRLILVSHAPTTATRAAAFPRDEPLDAHGLTDATALAGTLAGADEVRCGPALRCVQTATALGLTPTLDDGLRDGDPGRWAGRTLDDVAAGEPEAVAAWLTDPAAAPHGGESLHDLLDRAARWLRELPATSRTVVAVTHPMVIRACIVTAIQATPASFWRIDIAPLTATVLRGRAGTWTLRTTAGPLSRGPAVPSPGPA</sequence>
<protein>
    <submittedName>
        <fullName evidence="1">Histidine phosphatase family protein</fullName>
    </submittedName>
</protein>
<keyword evidence="2" id="KW-1185">Reference proteome</keyword>
<name>A0A3B0AFB7_9ACTN</name>
<dbReference type="SMART" id="SM00855">
    <property type="entry name" value="PGAM"/>
    <property type="match status" value="1"/>
</dbReference>
<dbReference type="EMBL" id="RBAN01000001">
    <property type="protein sequence ID" value="RKN59053.1"/>
    <property type="molecule type" value="Genomic_DNA"/>
</dbReference>
<comment type="caution">
    <text evidence="1">The sequence shown here is derived from an EMBL/GenBank/DDBJ whole genome shotgun (WGS) entry which is preliminary data.</text>
</comment>
<dbReference type="InterPro" id="IPR013078">
    <property type="entry name" value="His_Pase_superF_clade-1"/>
</dbReference>
<dbReference type="RefSeq" id="WP_120779205.1">
    <property type="nucleotide sequence ID" value="NZ_JBHLUP010000009.1"/>
</dbReference>
<evidence type="ECO:0000313" key="2">
    <source>
        <dbReference type="Proteomes" id="UP000279968"/>
    </source>
</evidence>
<dbReference type="GO" id="GO:0016791">
    <property type="term" value="F:phosphatase activity"/>
    <property type="evidence" value="ECO:0007669"/>
    <property type="project" value="TreeGrafter"/>
</dbReference>
<accession>A0A3B0AFB7</accession>
<evidence type="ECO:0000313" key="1">
    <source>
        <dbReference type="EMBL" id="RKN59053.1"/>
    </source>
</evidence>
<gene>
    <name evidence="1" type="ORF">D7193_02750</name>
</gene>
<dbReference type="CDD" id="cd07067">
    <property type="entry name" value="HP_PGM_like"/>
    <property type="match status" value="1"/>
</dbReference>
<dbReference type="Proteomes" id="UP000279968">
    <property type="component" value="Unassembled WGS sequence"/>
</dbReference>
<proteinExistence type="predicted"/>
<dbReference type="OrthoDB" id="7502553at2"/>
<organism evidence="1 2">
    <name type="scientific">Micromonospora costi</name>
    <dbReference type="NCBI Taxonomy" id="1530042"/>
    <lineage>
        <taxon>Bacteria</taxon>
        <taxon>Bacillati</taxon>
        <taxon>Actinomycetota</taxon>
        <taxon>Actinomycetes</taxon>
        <taxon>Micromonosporales</taxon>
        <taxon>Micromonosporaceae</taxon>
        <taxon>Micromonospora</taxon>
    </lineage>
</organism>
<dbReference type="PANTHER" id="PTHR48100">
    <property type="entry name" value="BROAD-SPECIFICITY PHOSPHATASE YOR283W-RELATED"/>
    <property type="match status" value="1"/>
</dbReference>
<dbReference type="InterPro" id="IPR029033">
    <property type="entry name" value="His_PPase_superfam"/>
</dbReference>
<dbReference type="Gene3D" id="3.40.50.1240">
    <property type="entry name" value="Phosphoglycerate mutase-like"/>
    <property type="match status" value="1"/>
</dbReference>